<dbReference type="SUPFAM" id="SSF46785">
    <property type="entry name" value="Winged helix' DNA-binding domain"/>
    <property type="match status" value="1"/>
</dbReference>
<feature type="domain" description="HTH arsR-type" evidence="1">
    <location>
        <begin position="1"/>
        <end position="105"/>
    </location>
</feature>
<dbReference type="InterPro" id="IPR001845">
    <property type="entry name" value="HTH_ArsR_DNA-bd_dom"/>
</dbReference>
<evidence type="ECO:0000313" key="3">
    <source>
        <dbReference type="Proteomes" id="UP001620409"/>
    </source>
</evidence>
<dbReference type="Gene3D" id="1.10.10.10">
    <property type="entry name" value="Winged helix-like DNA-binding domain superfamily/Winged helix DNA-binding domain"/>
    <property type="match status" value="1"/>
</dbReference>
<dbReference type="PROSITE" id="PS50987">
    <property type="entry name" value="HTH_ARSR_2"/>
    <property type="match status" value="1"/>
</dbReference>
<dbReference type="PANTHER" id="PTHR38600:SF2">
    <property type="entry name" value="SLL0088 PROTEIN"/>
    <property type="match status" value="1"/>
</dbReference>
<dbReference type="CDD" id="cd00090">
    <property type="entry name" value="HTH_ARSR"/>
    <property type="match status" value="1"/>
</dbReference>
<dbReference type="Pfam" id="PF12840">
    <property type="entry name" value="HTH_20"/>
    <property type="match status" value="1"/>
</dbReference>
<sequence length="125" mass="14262">MVKYNSAQLDDVFQALADPTRRAMLGSLTKQPLSVGELAEPFDMSLAAASKHIKLLERAGLIERNVQGRTHLCRLNAQPMHAGMEWLRHYEQFWTQKLDALEALLRAEDETAGKKSARKKPHRRR</sequence>
<proteinExistence type="predicted"/>
<dbReference type="NCBIfam" id="NF033788">
    <property type="entry name" value="HTH_metalloreg"/>
    <property type="match status" value="1"/>
</dbReference>
<dbReference type="PANTHER" id="PTHR38600">
    <property type="entry name" value="TRANSCRIPTIONAL REGULATORY PROTEIN"/>
    <property type="match status" value="1"/>
</dbReference>
<dbReference type="SMART" id="SM00418">
    <property type="entry name" value="HTH_ARSR"/>
    <property type="match status" value="1"/>
</dbReference>
<evidence type="ECO:0000313" key="2">
    <source>
        <dbReference type="EMBL" id="MFK2856948.1"/>
    </source>
</evidence>
<protein>
    <submittedName>
        <fullName evidence="2">Helix-turn-helix transcriptional regulator</fullName>
    </submittedName>
</protein>
<dbReference type="InterPro" id="IPR036388">
    <property type="entry name" value="WH-like_DNA-bd_sf"/>
</dbReference>
<comment type="caution">
    <text evidence="2">The sequence shown here is derived from an EMBL/GenBank/DDBJ whole genome shotgun (WGS) entry which is preliminary data.</text>
</comment>
<dbReference type="InterPro" id="IPR036390">
    <property type="entry name" value="WH_DNA-bd_sf"/>
</dbReference>
<keyword evidence="3" id="KW-1185">Reference proteome</keyword>
<gene>
    <name evidence="2" type="ORF">ISP18_20240</name>
</gene>
<evidence type="ECO:0000259" key="1">
    <source>
        <dbReference type="PROSITE" id="PS50987"/>
    </source>
</evidence>
<dbReference type="RefSeq" id="WP_380011809.1">
    <property type="nucleotide sequence ID" value="NZ_JADIKI010000023.1"/>
</dbReference>
<dbReference type="EMBL" id="JADIKI010000023">
    <property type="protein sequence ID" value="MFK2856948.1"/>
    <property type="molecule type" value="Genomic_DNA"/>
</dbReference>
<dbReference type="Proteomes" id="UP001620409">
    <property type="component" value="Unassembled WGS sequence"/>
</dbReference>
<accession>A0ABW8IQ73</accession>
<dbReference type="PRINTS" id="PR00778">
    <property type="entry name" value="HTHARSR"/>
</dbReference>
<dbReference type="InterPro" id="IPR011991">
    <property type="entry name" value="ArsR-like_HTH"/>
</dbReference>
<reference evidence="2 3" key="1">
    <citation type="submission" date="2020-10" db="EMBL/GenBank/DDBJ databases">
        <title>Phylogeny of dyella-like bacteria.</title>
        <authorList>
            <person name="Fu J."/>
        </authorList>
    </citation>
    <scope>NUCLEOTIDE SEQUENCE [LARGE SCALE GENOMIC DNA]</scope>
    <source>
        <strain evidence="2 3">DHG40</strain>
    </source>
</reference>
<name>A0ABW8IQ73_9GAMM</name>
<organism evidence="2 3">
    <name type="scientific">Dyella humi</name>
    <dbReference type="NCBI Taxonomy" id="1770547"/>
    <lineage>
        <taxon>Bacteria</taxon>
        <taxon>Pseudomonadati</taxon>
        <taxon>Pseudomonadota</taxon>
        <taxon>Gammaproteobacteria</taxon>
        <taxon>Lysobacterales</taxon>
        <taxon>Rhodanobacteraceae</taxon>
        <taxon>Dyella</taxon>
    </lineage>
</organism>